<dbReference type="InParanoid" id="G4U3E6"/>
<geneLocation type="mitochondrion" evidence="1"/>
<keyword evidence="1" id="KW-0540">Nuclease</keyword>
<keyword evidence="1" id="KW-0496">Mitochondrion</keyword>
<proteinExistence type="predicted"/>
<keyword evidence="1" id="KW-0255">Endonuclease</keyword>
<evidence type="ECO:0000313" key="2">
    <source>
        <dbReference type="Proteomes" id="UP000007148"/>
    </source>
</evidence>
<organism evidence="2">
    <name type="scientific">Serendipita indica (strain DSM 11827)</name>
    <name type="common">Root endophyte fungus</name>
    <name type="synonym">Piriformospora indica</name>
    <dbReference type="NCBI Taxonomy" id="1109443"/>
    <lineage>
        <taxon>Eukaryota</taxon>
        <taxon>Fungi</taxon>
        <taxon>Dikarya</taxon>
        <taxon>Basidiomycota</taxon>
        <taxon>Agaricomycotina</taxon>
        <taxon>Agaricomycetes</taxon>
        <taxon>Sebacinales</taxon>
        <taxon>Serendipitaceae</taxon>
        <taxon>Serendipita</taxon>
    </lineage>
</organism>
<name>G4U3E6_SERID</name>
<dbReference type="Proteomes" id="UP000007148">
    <property type="component" value="Mitochondrion MT"/>
</dbReference>
<dbReference type="EMBL" id="FQ859090">
    <property type="protein sequence ID" value="CCA78105.1"/>
    <property type="molecule type" value="Genomic_DNA"/>
</dbReference>
<dbReference type="SUPFAM" id="SSF64496">
    <property type="entry name" value="DNA-binding domain of intron-encoded endonucleases"/>
    <property type="match status" value="1"/>
</dbReference>
<accession>G4U3E6</accession>
<protein>
    <submittedName>
        <fullName evidence="1">Related to GIY-YIG endonuclease</fullName>
    </submittedName>
</protein>
<dbReference type="GO" id="GO:0004519">
    <property type="term" value="F:endonuclease activity"/>
    <property type="evidence" value="ECO:0007669"/>
    <property type="project" value="UniProtKB-KW"/>
</dbReference>
<sequence>MDLLNPAYNILKKAGSALGRRHSEESIEKMKKSKKTTFNTTKGTAAVSKSVKLIDTLTSTTTIFPSISAAEKSINASQGSLHKALKSNNLGRLYKRRYQIILLPSFST</sequence>
<dbReference type="AlphaFoldDB" id="G4U3E6"/>
<gene>
    <name evidence="1" type="ORF">PIIN_mit_GIY1</name>
</gene>
<reference evidence="1 2" key="1">
    <citation type="journal article" date="2011" name="PLoS Pathog.">
        <title>Endophytic Life Strategies Decoded by Genome and Transcriptome Analyses of the Mutualistic Root Symbiont Piriformospora indica.</title>
        <authorList>
            <person name="Zuccaro A."/>
            <person name="Lahrmann U."/>
            <person name="Guldener U."/>
            <person name="Langen G."/>
            <person name="Pfiffi S."/>
            <person name="Biedenkopf D."/>
            <person name="Wong P."/>
            <person name="Samans B."/>
            <person name="Grimm C."/>
            <person name="Basiewicz M."/>
            <person name="Murat C."/>
            <person name="Martin F."/>
            <person name="Kogel K.H."/>
        </authorList>
    </citation>
    <scope>NUCLEOTIDE SEQUENCE [LARGE SCALE GENOMIC DNA]</scope>
    <source>
        <strain evidence="1 2">DSM 11827</strain>
    </source>
</reference>
<evidence type="ECO:0000313" key="1">
    <source>
        <dbReference type="EMBL" id="CCA78105.1"/>
    </source>
</evidence>
<keyword evidence="2" id="KW-1185">Reference proteome</keyword>
<keyword evidence="1" id="KW-0378">Hydrolase</keyword>